<accession>A0A291B830</accession>
<proteinExistence type="predicted"/>
<organism evidence="1 2">
    <name type="scientific">Candidatus Enterovibrio altilux</name>
    <dbReference type="NCBI Taxonomy" id="1927128"/>
    <lineage>
        <taxon>Bacteria</taxon>
        <taxon>Pseudomonadati</taxon>
        <taxon>Pseudomonadota</taxon>
        <taxon>Gammaproteobacteria</taxon>
        <taxon>Vibrionales</taxon>
        <taxon>Vibrionaceae</taxon>
        <taxon>Enterovibrio</taxon>
    </lineage>
</organism>
<dbReference type="AlphaFoldDB" id="A0A291B830"/>
<gene>
    <name evidence="1" type="ORF">BTN50_0605</name>
</gene>
<keyword evidence="2" id="KW-1185">Reference proteome</keyword>
<dbReference type="EMBL" id="CP020660">
    <property type="protein sequence ID" value="ATF09127.1"/>
    <property type="molecule type" value="Genomic_DNA"/>
</dbReference>
<protein>
    <submittedName>
        <fullName evidence="1">Uncharacterized protein</fullName>
    </submittedName>
</protein>
<dbReference type="KEGG" id="elux:BTN50_0605"/>
<evidence type="ECO:0000313" key="1">
    <source>
        <dbReference type="EMBL" id="ATF09127.1"/>
    </source>
</evidence>
<name>A0A291B830_9GAMM</name>
<reference evidence="2" key="1">
    <citation type="submission" date="2017-04" db="EMBL/GenBank/DDBJ databases">
        <title>Genome evolution of the luminous symbionts of deep sea anglerfish.</title>
        <authorList>
            <person name="Hendry T.A."/>
        </authorList>
    </citation>
    <scope>NUCLEOTIDE SEQUENCE [LARGE SCALE GENOMIC DNA]</scope>
</reference>
<sequence>MNIYATALKKYCQVNTGYHAKSWLSLLTITSKTIIKQSTTPQFV</sequence>
<dbReference type="Proteomes" id="UP000218160">
    <property type="component" value="Chromosome 1"/>
</dbReference>
<evidence type="ECO:0000313" key="2">
    <source>
        <dbReference type="Proteomes" id="UP000218160"/>
    </source>
</evidence>